<gene>
    <name evidence="4" type="ORF">FNL38_11314</name>
</gene>
<reference evidence="4" key="1">
    <citation type="submission" date="2019-07" db="EMBL/GenBank/DDBJ databases">
        <title>Genomic Encyclopedia of Type Strains, Phase IV (KMG-IV): sequencing the most valuable type-strain genomes for metagenomic binning, comparative biology and taxonomic classification.</title>
        <authorList>
            <person name="Goeker M."/>
        </authorList>
    </citation>
    <scope>NUCLEOTIDE SEQUENCE</scope>
    <source>
        <strain evidence="4">DSM 44596</strain>
    </source>
</reference>
<evidence type="ECO:0000256" key="2">
    <source>
        <dbReference type="PROSITE-ProRule" id="PRU00335"/>
    </source>
</evidence>
<dbReference type="Gene3D" id="1.10.357.10">
    <property type="entry name" value="Tetracycline Repressor, domain 2"/>
    <property type="match status" value="1"/>
</dbReference>
<evidence type="ECO:0000259" key="3">
    <source>
        <dbReference type="PROSITE" id="PS50977"/>
    </source>
</evidence>
<evidence type="ECO:0000313" key="4">
    <source>
        <dbReference type="EMBL" id="TYQ00648.1"/>
    </source>
</evidence>
<dbReference type="EMBL" id="VNIQ01000013">
    <property type="protein sequence ID" value="TYQ00648.1"/>
    <property type="molecule type" value="Genomic_DNA"/>
</dbReference>
<comment type="caution">
    <text evidence="4">The sequence shown here is derived from an EMBL/GenBank/DDBJ whole genome shotgun (WGS) entry which is preliminary data.</text>
</comment>
<protein>
    <submittedName>
        <fullName evidence="4">TetR family transcriptional regulator</fullName>
    </submittedName>
</protein>
<feature type="DNA-binding region" description="H-T-H motif" evidence="2">
    <location>
        <begin position="58"/>
        <end position="77"/>
    </location>
</feature>
<dbReference type="InterPro" id="IPR001647">
    <property type="entry name" value="HTH_TetR"/>
</dbReference>
<dbReference type="GO" id="GO:0003677">
    <property type="term" value="F:DNA binding"/>
    <property type="evidence" value="ECO:0007669"/>
    <property type="project" value="UniProtKB-UniRule"/>
</dbReference>
<sequence>MSEPRRDVDNAPPVIAGGSQLRRVPKPGRQASYDGEVKLLIRATQTVMLSKGCTDQPKIAEIVREAGMSNQAFYRHFRSRDDIIVALYEQGLLNIHAYLKYRVFKQSGFQGRLAAWIDGVLAQIEDPDLSDVSRVIIWNMGQIARTKSEIKPVGLSRIRDLLCGILIEGNVPDPERTAMFIQTLVMGLTTTYLEADHTPIQEEREHLLQFCLKAVTEH</sequence>
<accession>A0A652YHC4</accession>
<evidence type="ECO:0000256" key="1">
    <source>
        <dbReference type="ARBA" id="ARBA00023125"/>
    </source>
</evidence>
<feature type="domain" description="HTH tetR-type" evidence="3">
    <location>
        <begin position="34"/>
        <end position="95"/>
    </location>
</feature>
<dbReference type="PROSITE" id="PS50977">
    <property type="entry name" value="HTH_TETR_2"/>
    <property type="match status" value="1"/>
</dbReference>
<name>A0A652YHC4_NOCGL</name>
<dbReference type="SUPFAM" id="SSF46689">
    <property type="entry name" value="Homeodomain-like"/>
    <property type="match status" value="1"/>
</dbReference>
<keyword evidence="1 2" id="KW-0238">DNA-binding</keyword>
<dbReference type="InterPro" id="IPR009057">
    <property type="entry name" value="Homeodomain-like_sf"/>
</dbReference>
<organism evidence="4">
    <name type="scientific">Nocardia globerula</name>
    <dbReference type="NCBI Taxonomy" id="1818"/>
    <lineage>
        <taxon>Bacteria</taxon>
        <taxon>Bacillati</taxon>
        <taxon>Actinomycetota</taxon>
        <taxon>Actinomycetes</taxon>
        <taxon>Mycobacteriales</taxon>
        <taxon>Nocardiaceae</taxon>
        <taxon>Nocardia</taxon>
    </lineage>
</organism>
<dbReference type="Pfam" id="PF00440">
    <property type="entry name" value="TetR_N"/>
    <property type="match status" value="1"/>
</dbReference>
<proteinExistence type="predicted"/>
<dbReference type="AlphaFoldDB" id="A0A652YHC4"/>